<dbReference type="InterPro" id="IPR004692">
    <property type="entry name" value="SecG"/>
</dbReference>
<keyword evidence="8 9" id="KW-0472">Membrane</keyword>
<organism evidence="10">
    <name type="scientific">Candidatus Atribacter allofermentans</name>
    <dbReference type="NCBI Taxonomy" id="1852833"/>
    <lineage>
        <taxon>Bacteria</taxon>
        <taxon>Pseudomonadati</taxon>
        <taxon>Atribacterota</taxon>
        <taxon>Atribacteria</taxon>
        <taxon>Atribacterales</taxon>
        <taxon>Atribacteraceae</taxon>
        <taxon>Atribacter</taxon>
    </lineage>
</organism>
<reference evidence="10" key="1">
    <citation type="submission" date="2017-02" db="EMBL/GenBank/DDBJ databases">
        <title>Delving into the versatile metabolic prowess of the omnipresent phylum Bacteroidetes.</title>
        <authorList>
            <person name="Nobu M.K."/>
            <person name="Mei R."/>
            <person name="Narihiro T."/>
            <person name="Kuroda K."/>
            <person name="Liu W.-T."/>
        </authorList>
    </citation>
    <scope>NUCLEOTIDE SEQUENCE</scope>
    <source>
        <strain evidence="10">ADurb.Bin276</strain>
    </source>
</reference>
<keyword evidence="6 9" id="KW-1133">Transmembrane helix</keyword>
<evidence type="ECO:0000256" key="9">
    <source>
        <dbReference type="RuleBase" id="RU365087"/>
    </source>
</evidence>
<proteinExistence type="inferred from homology"/>
<dbReference type="NCBIfam" id="TIGR00810">
    <property type="entry name" value="secG"/>
    <property type="match status" value="1"/>
</dbReference>
<accession>A0A1V5T3H2</accession>
<feature type="transmembrane region" description="Helical" evidence="9">
    <location>
        <begin position="50"/>
        <end position="73"/>
    </location>
</feature>
<keyword evidence="9" id="KW-1003">Cell membrane</keyword>
<keyword evidence="3 9" id="KW-0813">Transport</keyword>
<dbReference type="GO" id="GO:0009306">
    <property type="term" value="P:protein secretion"/>
    <property type="evidence" value="ECO:0007669"/>
    <property type="project" value="UniProtKB-UniRule"/>
</dbReference>
<evidence type="ECO:0000256" key="4">
    <source>
        <dbReference type="ARBA" id="ARBA00022692"/>
    </source>
</evidence>
<evidence type="ECO:0000313" key="10">
    <source>
        <dbReference type="EMBL" id="OQA61309.1"/>
    </source>
</evidence>
<protein>
    <recommendedName>
        <fullName evidence="9">Protein-export membrane protein SecG</fullName>
    </recommendedName>
</protein>
<keyword evidence="4 9" id="KW-0812">Transmembrane</keyword>
<evidence type="ECO:0000256" key="5">
    <source>
        <dbReference type="ARBA" id="ARBA00022927"/>
    </source>
</evidence>
<dbReference type="GO" id="GO:0005886">
    <property type="term" value="C:plasma membrane"/>
    <property type="evidence" value="ECO:0007669"/>
    <property type="project" value="UniProtKB-SubCell"/>
</dbReference>
<dbReference type="Pfam" id="PF03840">
    <property type="entry name" value="SecG"/>
    <property type="match status" value="1"/>
</dbReference>
<comment type="similarity">
    <text evidence="2 9">Belongs to the SecG family.</text>
</comment>
<comment type="function">
    <text evidence="9">Involved in protein export. Participates in an early event of protein translocation.</text>
</comment>
<evidence type="ECO:0000256" key="2">
    <source>
        <dbReference type="ARBA" id="ARBA00008445"/>
    </source>
</evidence>
<comment type="caution">
    <text evidence="10">The sequence shown here is derived from an EMBL/GenBank/DDBJ whole genome shotgun (WGS) entry which is preliminary data.</text>
</comment>
<evidence type="ECO:0000256" key="8">
    <source>
        <dbReference type="ARBA" id="ARBA00023136"/>
    </source>
</evidence>
<gene>
    <name evidence="10" type="ORF">BWY41_00260</name>
</gene>
<sequence>MQAWMIIQIFISVGLILVVIFQPRKAGMGGGIFGGMTRADRSSKFKNLPVLGKLTIFFAVAFMVVSLIFAFLLT</sequence>
<keyword evidence="5 9" id="KW-0653">Protein transport</keyword>
<dbReference type="AlphaFoldDB" id="A0A1V5T3H2"/>
<dbReference type="EMBL" id="MWBQ01000021">
    <property type="protein sequence ID" value="OQA61309.1"/>
    <property type="molecule type" value="Genomic_DNA"/>
</dbReference>
<comment type="caution">
    <text evidence="9">Lacks conserved residue(s) required for the propagation of feature annotation.</text>
</comment>
<dbReference type="Proteomes" id="UP000485569">
    <property type="component" value="Unassembled WGS sequence"/>
</dbReference>
<evidence type="ECO:0000256" key="7">
    <source>
        <dbReference type="ARBA" id="ARBA00023010"/>
    </source>
</evidence>
<name>A0A1V5T3H2_9BACT</name>
<dbReference type="GO" id="GO:0015450">
    <property type="term" value="F:protein-transporting ATPase activity"/>
    <property type="evidence" value="ECO:0007669"/>
    <property type="project" value="UniProtKB-UniRule"/>
</dbReference>
<evidence type="ECO:0000256" key="1">
    <source>
        <dbReference type="ARBA" id="ARBA00004141"/>
    </source>
</evidence>
<evidence type="ECO:0000256" key="6">
    <source>
        <dbReference type="ARBA" id="ARBA00022989"/>
    </source>
</evidence>
<keyword evidence="7 9" id="KW-0811">Translocation</keyword>
<evidence type="ECO:0000256" key="3">
    <source>
        <dbReference type="ARBA" id="ARBA00022448"/>
    </source>
</evidence>
<comment type="subcellular location">
    <subcellularLocation>
        <location evidence="9">Cell membrane</location>
        <topology evidence="9">Multi-pass membrane protein</topology>
    </subcellularLocation>
    <subcellularLocation>
        <location evidence="1">Membrane</location>
        <topology evidence="1">Multi-pass membrane protein</topology>
    </subcellularLocation>
</comment>
<dbReference type="PRINTS" id="PR01651">
    <property type="entry name" value="SECGEXPORT"/>
</dbReference>